<dbReference type="STRING" id="1531966.A0A0A1T1D5"/>
<sequence length="286" mass="32248">MACTAINGYRVALDVFQAQQWSFQDAVPSNIDSMRNLLQHYSSIPPSDIDAHLLRIREKAWGISHRPFIGRWRFLRLEDYADPCYQQVRFRLMLPKSEDIFLDLGCGLGQSLRQLRFDGVHPEALLAADIESRFIDAGFDLFRDADTLGAKFIVGDLVNPDDRSLDVLCGTATIVHMGSFFHLFTRAQQLYIGQRLVSFLKPGTKNALIYGRQAGTTDSTIPSSRQHTGMFLHNEATLQELWDEVGELTGTRWLVQLEQDGHADASPWGNTKGAVPVKFAIYQMQA</sequence>
<dbReference type="AlphaFoldDB" id="A0A0A1T1D5"/>
<dbReference type="Gene3D" id="3.40.50.150">
    <property type="entry name" value="Vaccinia Virus protein VP39"/>
    <property type="match status" value="1"/>
</dbReference>
<name>A0A0A1T1D5_9HYPO</name>
<evidence type="ECO:0000313" key="6">
    <source>
        <dbReference type="Proteomes" id="UP000039046"/>
    </source>
</evidence>
<dbReference type="EMBL" id="CDHN01000003">
    <property type="protein sequence ID" value="CEJ90976.1"/>
    <property type="molecule type" value="Genomic_DNA"/>
</dbReference>
<comment type="pathway">
    <text evidence="1">Secondary metabolite biosynthesis.</text>
</comment>
<evidence type="ECO:0000256" key="3">
    <source>
        <dbReference type="ARBA" id="ARBA00022691"/>
    </source>
</evidence>
<dbReference type="InterPro" id="IPR051654">
    <property type="entry name" value="Meroterpenoid_MTases"/>
</dbReference>
<organism evidence="5 6">
    <name type="scientific">[Torrubiella] hemipterigena</name>
    <dbReference type="NCBI Taxonomy" id="1531966"/>
    <lineage>
        <taxon>Eukaryota</taxon>
        <taxon>Fungi</taxon>
        <taxon>Dikarya</taxon>
        <taxon>Ascomycota</taxon>
        <taxon>Pezizomycotina</taxon>
        <taxon>Sordariomycetes</taxon>
        <taxon>Hypocreomycetidae</taxon>
        <taxon>Hypocreales</taxon>
        <taxon>Clavicipitaceae</taxon>
        <taxon>Clavicipitaceae incertae sedis</taxon>
        <taxon>'Torrubiella' clade</taxon>
    </lineage>
</organism>
<evidence type="ECO:0000313" key="5">
    <source>
        <dbReference type="EMBL" id="CEJ90976.1"/>
    </source>
</evidence>
<dbReference type="PANTHER" id="PTHR35897">
    <property type="entry name" value="METHYLTRANSFERASE AUSD"/>
    <property type="match status" value="1"/>
</dbReference>
<evidence type="ECO:0000256" key="4">
    <source>
        <dbReference type="ARBA" id="ARBA00038314"/>
    </source>
</evidence>
<keyword evidence="2" id="KW-0808">Transferase</keyword>
<evidence type="ECO:0000256" key="1">
    <source>
        <dbReference type="ARBA" id="ARBA00005179"/>
    </source>
</evidence>
<proteinExistence type="inferred from homology"/>
<dbReference type="OrthoDB" id="2094832at2759"/>
<dbReference type="Proteomes" id="UP000039046">
    <property type="component" value="Unassembled WGS sequence"/>
</dbReference>
<protein>
    <recommendedName>
        <fullName evidence="7">Methyltransferase domain-containing protein</fullName>
    </recommendedName>
</protein>
<reference evidence="5 6" key="1">
    <citation type="journal article" date="2015" name="Genome Announc.">
        <title>Draft Genome Sequence and Gene Annotation of the Entomopathogenic Fungus Verticillium hemipterigenum.</title>
        <authorList>
            <person name="Horn F."/>
            <person name="Habel A."/>
            <person name="Scharf D.H."/>
            <person name="Dworschak J."/>
            <person name="Brakhage A.A."/>
            <person name="Guthke R."/>
            <person name="Hertweck C."/>
            <person name="Linde J."/>
        </authorList>
    </citation>
    <scope>NUCLEOTIDE SEQUENCE [LARGE SCALE GENOMIC DNA]</scope>
</reference>
<dbReference type="GO" id="GO:0016740">
    <property type="term" value="F:transferase activity"/>
    <property type="evidence" value="ECO:0007669"/>
    <property type="project" value="UniProtKB-KW"/>
</dbReference>
<dbReference type="InterPro" id="IPR029063">
    <property type="entry name" value="SAM-dependent_MTases_sf"/>
</dbReference>
<dbReference type="SUPFAM" id="SSF53335">
    <property type="entry name" value="S-adenosyl-L-methionine-dependent methyltransferases"/>
    <property type="match status" value="1"/>
</dbReference>
<keyword evidence="3" id="KW-0949">S-adenosyl-L-methionine</keyword>
<evidence type="ECO:0008006" key="7">
    <source>
        <dbReference type="Google" id="ProtNLM"/>
    </source>
</evidence>
<dbReference type="HOGENOM" id="CLU_051542_0_0_1"/>
<dbReference type="PANTHER" id="PTHR35897:SF1">
    <property type="entry name" value="METHYLTRANSFERASE AUSD"/>
    <property type="match status" value="1"/>
</dbReference>
<gene>
    <name evidence="5" type="ORF">VHEMI06724</name>
</gene>
<evidence type="ECO:0000256" key="2">
    <source>
        <dbReference type="ARBA" id="ARBA00022679"/>
    </source>
</evidence>
<comment type="similarity">
    <text evidence="4">Belongs to the class I-like SAM-binding methyltransferase superfamily.</text>
</comment>
<keyword evidence="6" id="KW-1185">Reference proteome</keyword>
<accession>A0A0A1T1D5</accession>